<dbReference type="OrthoDB" id="5291102at2"/>
<sequence>MKNVSSKYLSVLLLSAALLTSCKSPELEVASLGKKLPAPSLKGSSPFDQDFDLQNYVRIQGSCDARVGNILLSFDKTTWHQPPSIPDTTGTSLTGVTNDRDCSDGSFDLYLTKNDLENIWGIVGGSNGTDVDYIYIKGETLIGDTAILILQDPEDHGGGNGSSPATTVNIEKTWPAGFAGSGQCDSMRVYLTNAQGYRATHTSAISFSVQNTFQGVTTPISAYNTFQDCDNDSSGTAGQTTFSIPAGQDGIDIIYKFPTNAKSGTMTFKIASPSALTANPTDYLVTMRDSSSTATRWLSLEDHRYQIYKDVCYPMKMRTNLYNRTMAYDNINGIISLTTSDSRMKFYSDTSCSTESSIVNLPDYGSEFTIYVKYASGTDSDSYKSFNISATTASGSAYNYDFAPYNMKVDLSNKNTTTKVGIWGPRDVTRHSCQHFDIVVMNDNGTRMPASSNATINLSTVESSVGTFYASDICSAGSEITQTNVATGSDATRVYFKATINDGTYHFKLGGLTQMNNTELRVKTVATRITYEAPSNFWDLSLAPSCVPVIMTRKDAYYNPAYVPSSLSIALTVNFSDGVNNRVFSDASCSAPLSSTVTIPAGSATTTFYISKLGIPNGTNVSISSFVPGLYSETLSGTLFIP</sequence>
<dbReference type="AlphaFoldDB" id="A0A162H0S5"/>
<proteinExistence type="predicted"/>
<dbReference type="PROSITE" id="PS51257">
    <property type="entry name" value="PROKAR_LIPOPROTEIN"/>
    <property type="match status" value="1"/>
</dbReference>
<protein>
    <recommendedName>
        <fullName evidence="3">Lipoprotein</fullName>
    </recommendedName>
</protein>
<name>A0A162H0S5_BDEBC</name>
<dbReference type="RefSeq" id="WP_063206283.1">
    <property type="nucleotide sequence ID" value="NZ_LUKD01000001.1"/>
</dbReference>
<organism evidence="1 2">
    <name type="scientific">Bdellovibrio bacteriovorus</name>
    <dbReference type="NCBI Taxonomy" id="959"/>
    <lineage>
        <taxon>Bacteria</taxon>
        <taxon>Pseudomonadati</taxon>
        <taxon>Bdellovibrionota</taxon>
        <taxon>Bdellovibrionia</taxon>
        <taxon>Bdellovibrionales</taxon>
        <taxon>Pseudobdellovibrionaceae</taxon>
        <taxon>Bdellovibrio</taxon>
    </lineage>
</organism>
<gene>
    <name evidence="1" type="ORF">AZI87_09425</name>
</gene>
<reference evidence="1 2" key="1">
    <citation type="submission" date="2016-03" db="EMBL/GenBank/DDBJ databases">
        <authorList>
            <person name="Ploux O."/>
        </authorList>
    </citation>
    <scope>NUCLEOTIDE SEQUENCE [LARGE SCALE GENOMIC DNA]</scope>
    <source>
        <strain evidence="1 2">EC13</strain>
    </source>
</reference>
<dbReference type="Proteomes" id="UP000075799">
    <property type="component" value="Unassembled WGS sequence"/>
</dbReference>
<evidence type="ECO:0000313" key="1">
    <source>
        <dbReference type="EMBL" id="KYG69391.1"/>
    </source>
</evidence>
<evidence type="ECO:0008006" key="3">
    <source>
        <dbReference type="Google" id="ProtNLM"/>
    </source>
</evidence>
<dbReference type="EMBL" id="LUKD01000001">
    <property type="protein sequence ID" value="KYG69391.1"/>
    <property type="molecule type" value="Genomic_DNA"/>
</dbReference>
<comment type="caution">
    <text evidence="1">The sequence shown here is derived from an EMBL/GenBank/DDBJ whole genome shotgun (WGS) entry which is preliminary data.</text>
</comment>
<evidence type="ECO:0000313" key="2">
    <source>
        <dbReference type="Proteomes" id="UP000075799"/>
    </source>
</evidence>
<accession>A0A162H0S5</accession>